<evidence type="ECO:0000313" key="3">
    <source>
        <dbReference type="Proteomes" id="UP001301350"/>
    </source>
</evidence>
<dbReference type="Gene3D" id="2.60.40.10">
    <property type="entry name" value="Immunoglobulins"/>
    <property type="match status" value="1"/>
</dbReference>
<dbReference type="Proteomes" id="UP001301350">
    <property type="component" value="Unassembled WGS sequence"/>
</dbReference>
<dbReference type="AlphaFoldDB" id="A0AAV9IUI8"/>
<evidence type="ECO:0000313" key="2">
    <source>
        <dbReference type="EMBL" id="KAK4535997.1"/>
    </source>
</evidence>
<feature type="compositionally biased region" description="Polar residues" evidence="1">
    <location>
        <begin position="249"/>
        <end position="264"/>
    </location>
</feature>
<proteinExistence type="predicted"/>
<dbReference type="InterPro" id="IPR013783">
    <property type="entry name" value="Ig-like_fold"/>
</dbReference>
<organism evidence="2 3">
    <name type="scientific">Cyanidium caldarium</name>
    <name type="common">Red alga</name>
    <dbReference type="NCBI Taxonomy" id="2771"/>
    <lineage>
        <taxon>Eukaryota</taxon>
        <taxon>Rhodophyta</taxon>
        <taxon>Bangiophyceae</taxon>
        <taxon>Cyanidiales</taxon>
        <taxon>Cyanidiaceae</taxon>
        <taxon>Cyanidium</taxon>
    </lineage>
</organism>
<evidence type="ECO:0000256" key="1">
    <source>
        <dbReference type="SAM" id="MobiDB-lite"/>
    </source>
</evidence>
<dbReference type="GO" id="GO:0030246">
    <property type="term" value="F:carbohydrate binding"/>
    <property type="evidence" value="ECO:0007669"/>
    <property type="project" value="InterPro"/>
</dbReference>
<comment type="caution">
    <text evidence="2">The sequence shown here is derived from an EMBL/GenBank/DDBJ whole genome shotgun (WGS) entry which is preliminary data.</text>
</comment>
<accession>A0AAV9IUI8</accession>
<reference evidence="2 3" key="1">
    <citation type="submission" date="2022-07" db="EMBL/GenBank/DDBJ databases">
        <title>Genome-wide signatures of adaptation to extreme environments.</title>
        <authorList>
            <person name="Cho C.H."/>
            <person name="Yoon H.S."/>
        </authorList>
    </citation>
    <scope>NUCLEOTIDE SEQUENCE [LARGE SCALE GENOMIC DNA]</scope>
    <source>
        <strain evidence="2 3">DBV 063 E5</strain>
    </source>
</reference>
<feature type="region of interest" description="Disordered" evidence="1">
    <location>
        <begin position="242"/>
        <end position="264"/>
    </location>
</feature>
<name>A0AAV9IUI8_CYACA</name>
<keyword evidence="3" id="KW-1185">Reference proteome</keyword>
<protein>
    <submittedName>
        <fullName evidence="2">Uncharacterized protein</fullName>
    </submittedName>
</protein>
<dbReference type="SUPFAM" id="SSF49452">
    <property type="entry name" value="Starch-binding domain-like"/>
    <property type="match status" value="1"/>
</dbReference>
<gene>
    <name evidence="2" type="ORF">CDCA_CDCA07G2022</name>
</gene>
<dbReference type="InterPro" id="IPR013784">
    <property type="entry name" value="Carb-bd-like_fold"/>
</dbReference>
<sequence>MTDVSCVLHLQGVEPIFGLTPCVCGTTPELGELNPLFAAPMTYDYERGVFTLFVTLLEEDYPVRYRYFLRKEVWQKKNVWQIQWEGDEQPQTQQHDADGNIERVAAAAAASGKGKLAAKDRSWRAQLEEGARTLTLPAAKKRFVHRDAWKPSPKNQWTELPRGTVTPRRLRVRITERERIRQRRAGADTGTSALDEAAAVAETEELERLRQQRLAGNVGAELAEVEEERKMREIQAAGFTRFHRRQQSRRGASNRASTCRCTVQ</sequence>
<dbReference type="EMBL" id="JANCYW010000007">
    <property type="protein sequence ID" value="KAK4535997.1"/>
    <property type="molecule type" value="Genomic_DNA"/>
</dbReference>